<dbReference type="Proteomes" id="UP001190700">
    <property type="component" value="Unassembled WGS sequence"/>
</dbReference>
<evidence type="ECO:0000313" key="2">
    <source>
        <dbReference type="Proteomes" id="UP001190700"/>
    </source>
</evidence>
<dbReference type="EMBL" id="LGRX02034538">
    <property type="protein sequence ID" value="KAK3237550.1"/>
    <property type="molecule type" value="Genomic_DNA"/>
</dbReference>
<organism evidence="1 2">
    <name type="scientific">Cymbomonas tetramitiformis</name>
    <dbReference type="NCBI Taxonomy" id="36881"/>
    <lineage>
        <taxon>Eukaryota</taxon>
        <taxon>Viridiplantae</taxon>
        <taxon>Chlorophyta</taxon>
        <taxon>Pyramimonadophyceae</taxon>
        <taxon>Pyramimonadales</taxon>
        <taxon>Pyramimonadaceae</taxon>
        <taxon>Cymbomonas</taxon>
    </lineage>
</organism>
<name>A0AAE0EST3_9CHLO</name>
<sequence>MGERFRTLGGGADAREVLDELRLRHLLESLVPREGAALCTRASPPVIHTRFCFSAQDPHSAETKRSKFVNDRIFAKWIIDTFGSDALVAGGVADVAGGKGLLSFELHVEHGIPCTLVEPRQCKMTAYGYSRHRHLRRVGARCPRGSVEYQAWRRAEQWISISKQEAAAEASAEPRIFSGLEEGASRAQLLADGADDCIAAFEHYRTEFWGCEGRAGVVMAKRSVLIGMHPDQATEPIVDAALDLNKPFAIVPCCVFPSLFPERRLQDGSPVSTFPEFIQYLEEKDKSIQFVLE</sequence>
<comment type="caution">
    <text evidence="1">The sequence shown here is derived from an EMBL/GenBank/DDBJ whole genome shotgun (WGS) entry which is preliminary data.</text>
</comment>
<gene>
    <name evidence="1" type="ORF">CYMTET_52384</name>
</gene>
<accession>A0AAE0EST3</accession>
<dbReference type="PANTHER" id="PTHR36971:SF1">
    <property type="entry name" value="METHYLTRANSFERASE DOMAIN-CONTAINING PROTEIN"/>
    <property type="match status" value="1"/>
</dbReference>
<evidence type="ECO:0000313" key="1">
    <source>
        <dbReference type="EMBL" id="KAK3237550.1"/>
    </source>
</evidence>
<proteinExistence type="predicted"/>
<dbReference type="PANTHER" id="PTHR36971">
    <property type="entry name" value="UNNAMED PRODUCT"/>
    <property type="match status" value="1"/>
</dbReference>
<protein>
    <submittedName>
        <fullName evidence="1">Uncharacterized protein</fullName>
    </submittedName>
</protein>
<reference evidence="1 2" key="1">
    <citation type="journal article" date="2015" name="Genome Biol. Evol.">
        <title>Comparative Genomics of a Bacterivorous Green Alga Reveals Evolutionary Causalities and Consequences of Phago-Mixotrophic Mode of Nutrition.</title>
        <authorList>
            <person name="Burns J.A."/>
            <person name="Paasch A."/>
            <person name="Narechania A."/>
            <person name="Kim E."/>
        </authorList>
    </citation>
    <scope>NUCLEOTIDE SEQUENCE [LARGE SCALE GENOMIC DNA]</scope>
    <source>
        <strain evidence="1 2">PLY_AMNH</strain>
    </source>
</reference>
<dbReference type="AlphaFoldDB" id="A0AAE0EST3"/>
<keyword evidence="2" id="KW-1185">Reference proteome</keyword>